<evidence type="ECO:0000313" key="4">
    <source>
        <dbReference type="EMBL" id="CAD0362690.1"/>
    </source>
</evidence>
<feature type="compositionally biased region" description="Low complexity" evidence="2">
    <location>
        <begin position="705"/>
        <end position="716"/>
    </location>
</feature>
<feature type="compositionally biased region" description="Basic and acidic residues" evidence="2">
    <location>
        <begin position="737"/>
        <end position="771"/>
    </location>
</feature>
<feature type="region of interest" description="Disordered" evidence="2">
    <location>
        <begin position="1027"/>
        <end position="1060"/>
    </location>
</feature>
<keyword evidence="1" id="KW-0175">Coiled coil</keyword>
<feature type="compositionally biased region" description="Basic and acidic residues" evidence="2">
    <location>
        <begin position="786"/>
        <end position="800"/>
    </location>
</feature>
<evidence type="ECO:0000256" key="3">
    <source>
        <dbReference type="SAM" id="Phobius"/>
    </source>
</evidence>
<protein>
    <submittedName>
        <fullName evidence="4">Uncharacterized protein</fullName>
    </submittedName>
</protein>
<keyword evidence="3" id="KW-1133">Transmembrane helix</keyword>
<name>A0A6V7FH55_9XANT</name>
<organism evidence="4">
    <name type="scientific">Xanthomonas hortorum pv. gardneri</name>
    <dbReference type="NCBI Taxonomy" id="2754056"/>
    <lineage>
        <taxon>Bacteria</taxon>
        <taxon>Pseudomonadati</taxon>
        <taxon>Pseudomonadota</taxon>
        <taxon>Gammaproteobacteria</taxon>
        <taxon>Lysobacterales</taxon>
        <taxon>Lysobacteraceae</taxon>
        <taxon>Xanthomonas</taxon>
    </lineage>
</organism>
<evidence type="ECO:0000256" key="1">
    <source>
        <dbReference type="SAM" id="Coils"/>
    </source>
</evidence>
<feature type="compositionally biased region" description="Low complexity" evidence="2">
    <location>
        <begin position="801"/>
        <end position="810"/>
    </location>
</feature>
<accession>A0A6V7FH55</accession>
<keyword evidence="3" id="KW-0812">Transmembrane</keyword>
<proteinExistence type="predicted"/>
<gene>
    <name evidence="4" type="ORF">CFBP8129_46050</name>
</gene>
<feature type="compositionally biased region" description="Basic and acidic residues" evidence="2">
    <location>
        <begin position="811"/>
        <end position="850"/>
    </location>
</feature>
<geneLocation type="plasmid" evidence="4">
    <name>CFBP8129_p211</name>
</geneLocation>
<evidence type="ECO:0000256" key="2">
    <source>
        <dbReference type="SAM" id="MobiDB-lite"/>
    </source>
</evidence>
<feature type="region of interest" description="Disordered" evidence="2">
    <location>
        <begin position="1158"/>
        <end position="1197"/>
    </location>
</feature>
<feature type="compositionally biased region" description="Low complexity" evidence="2">
    <location>
        <begin position="887"/>
        <end position="897"/>
    </location>
</feature>
<feature type="coiled-coil region" evidence="1">
    <location>
        <begin position="1123"/>
        <end position="1150"/>
    </location>
</feature>
<keyword evidence="4" id="KW-0614">Plasmid</keyword>
<dbReference type="EMBL" id="LR828254">
    <property type="protein sequence ID" value="CAD0362692.1"/>
    <property type="molecule type" value="Genomic_DNA"/>
</dbReference>
<reference evidence="4" key="1">
    <citation type="submission" date="2020-07" db="EMBL/GenBank/DDBJ databases">
        <authorList>
            <person name="Pothier F. J."/>
        </authorList>
    </citation>
    <scope>NUCLEOTIDE SEQUENCE [LARGE SCALE GENOMIC DNA]</scope>
    <source>
        <plasmid evidence="4">CFBP8129_p211</plasmid>
    </source>
</reference>
<keyword evidence="3" id="KW-0472">Membrane</keyword>
<feature type="region of interest" description="Disordered" evidence="2">
    <location>
        <begin position="685"/>
        <end position="985"/>
    </location>
</feature>
<feature type="transmembrane region" description="Helical" evidence="3">
    <location>
        <begin position="1490"/>
        <end position="1515"/>
    </location>
</feature>
<dbReference type="EMBL" id="LR828254">
    <property type="protein sequence ID" value="CAD0362690.1"/>
    <property type="molecule type" value="Genomic_DNA"/>
</dbReference>
<feature type="coiled-coil region" evidence="1">
    <location>
        <begin position="1454"/>
        <end position="1481"/>
    </location>
</feature>
<feature type="compositionally biased region" description="Low complexity" evidence="2">
    <location>
        <begin position="851"/>
        <end position="877"/>
    </location>
</feature>
<sequence>MPEKTLFQSHHAIEQNAFKSDPLLQVLVDSGRLNKDAATNLINLPNDKGLAHAIGMTPHNGRPVKEYGLGLKDALEELAATKDGQAALLAKDSDALDRIALRVQRLSDTAQVALINGDLRTNTAIGQSISQTRAATHAFFDDPNNYAARNAAQLKAYGQASAITRQWAGVTHTESRLVSTLQYFHTSGLPLLGGGDNDLQRHGLSTAISEAYHGGKLTLSRGGVAVVENTLGEGAARPLRVPRGQSGAASMEVLLGNASASNLVRSGGLLATGADAVLTARRSAELLEQGNATAAQSDVTHALARNVGGWAGGASTAAALGGSGFVPAALVVGDALLMSKAFDKGADLLDNRAIYHQTDKADVEWNFNGRNFQREAAIDLAQDGRRTSGEQPVVASYEKSQELGALANAKAVELALGKAPPPQNPFNLPARTSDQVGLDNQNWERNPERQTWERQVRTAASGTDEIGSYALQLAPPERVQQLNQEALARIESNIATGREAIAAAYLENHAAQRARDYGVEVPAAVQAAQAKPDRVEGHDGHTYQRNEAGQWLGKEGLATGNLAAELELTNQMRQASLERAQEALAAIEALPAPTAAQMEQNELLHRYRAAGVDLNVNPQTQQAVALASQRTMEANGITGPTMQQLQRNESGQYGYDSPIAHLQRGSDGVTRVVAVTSSEDIRQALTEAQGNRPESPTLGRVPEGTAEADTSTSESSNPQQVLDIQARMQASVAAQARQEREQQDRLAQEQHAAQVREHLQQAQPEREDRAQSEQTVQAHAVLEGQRQAEQHRQSEERQEQEQQAQTSQQRELQEREERDVQQRQAQERQAEDNQQREQQDRQAQEARQVEVQEAQARQAQDHQQQVQGLAQQQAQRQESSPQPDPQPDAQDAALAQQTPRPELQQEQARQHPEAQGQQAGEHLAHTTPDPRTQAPGPGDAQSRQENEAESALEIQAMENRDTARLQLPPSEGSETHSHPAQSTQADAVPPVLHRHVQTQQAEIEQASLRQQDVALEQGAEPVRVMATTTPATAEPLTASRFTAPTTPEREAEAEQPRPSNALLADHGAALLPAAHLAQAHEQSLEDRAVSRLPAGLAEAGDLRTQSTPAQEYSAADPGGALFLEETMRSLRQLQQEIELADQEDERFHQEWKEYRERGEPFPFARDGARDKESGSIDSFSAHEQGRRSPSEAAAQAKSLPPLAQRFDGQAEVDAPNDSSNAQRKSITGDPDVDEVLYALESKNELAIEQALNRVANSAATQALIKRGNDFLEAQAQQEAQEHVATRQALGMDVSAEINTSRGPVMVMTLPEFAKGPMQSGPQGRWCGGGDGGGGRRRGRWWWWRRWLVKNRFRDQPSLGDLMDRQDAAAMAEMMTKLNASNASLQETITVLATLMSSTQQREQRLRDVVAEQLQLLQNAVSSADHKVNRVLENALPRLTQLTNQALGQTLEPAARRFNEEMVNADQTLQQATQRYKQAQHTLETRVTRRMWIASATMFVAGILGLGAVAFSLGIINEKRNELVQLRSSIGYWKLVSQADLAPCGENRLCATIEKNGPRYGSQKQYRAVNLR</sequence>
<feature type="compositionally biased region" description="Low complexity" evidence="2">
    <location>
        <begin position="1027"/>
        <end position="1046"/>
    </location>
</feature>